<evidence type="ECO:0000256" key="7">
    <source>
        <dbReference type="RuleBase" id="RU000461"/>
    </source>
</evidence>
<dbReference type="Pfam" id="PF00067">
    <property type="entry name" value="p450"/>
    <property type="match status" value="1"/>
</dbReference>
<evidence type="ECO:0000256" key="4">
    <source>
        <dbReference type="ARBA" id="ARBA00023002"/>
    </source>
</evidence>
<sequence>MTTNEELDPLINDPSFKAEAHARYVGLRDRGPVQRVRQPSGLDLYLVLDHELARVALTHPDLLKDPEIGRAGLDAAGVLNYQGRGQGLGSNMLMADPPDHARLRGPVARAFTPRRVEELRPRIQQIADELVDAIDAKAAAGEAIDLVEDFTGPLPVMVICELLGVPLDAQADFRAWTLAAVSGGSATPSVEQQQGMLALNAYFIALIAAKQAAADPGKDLLAALIRVNREDEEALSEEELLGTAVILLVAGHETTVNLLGNAMAALLDHPEQAELLRERPELLPGAVEEFLRFDAPVDQTPLRFAACDVELGGVLIPKGSALAVSLAAVGRDPSLATNAADLDVTRTDGRHLSFGHGIHYCVGAPLARLEGQIALGTLLRRLPSLRLLGEYTDLAWTVGGIMHGPQALPVEL</sequence>
<dbReference type="AlphaFoldDB" id="A0A1H7X110"/>
<keyword evidence="2 7" id="KW-0349">Heme</keyword>
<reference evidence="9" key="1">
    <citation type="submission" date="2016-10" db="EMBL/GenBank/DDBJ databases">
        <authorList>
            <person name="Varghese N."/>
        </authorList>
    </citation>
    <scope>NUCLEOTIDE SEQUENCE [LARGE SCALE GENOMIC DNA]</scope>
    <source>
        <strain evidence="9">DSM 45096 / BCRC 16803 / CGMCC 4.1857 / CIP 109030 / JCM 12277 / KCTC 19219 / NBRC 100920 / 33214</strain>
    </source>
</reference>
<dbReference type="GO" id="GO:0016705">
    <property type="term" value="F:oxidoreductase activity, acting on paired donors, with incorporation or reduction of molecular oxygen"/>
    <property type="evidence" value="ECO:0007669"/>
    <property type="project" value="InterPro"/>
</dbReference>
<evidence type="ECO:0000256" key="6">
    <source>
        <dbReference type="ARBA" id="ARBA00023033"/>
    </source>
</evidence>
<dbReference type="GO" id="GO:0020037">
    <property type="term" value="F:heme binding"/>
    <property type="evidence" value="ECO:0007669"/>
    <property type="project" value="InterPro"/>
</dbReference>
<keyword evidence="5 7" id="KW-0408">Iron</keyword>
<gene>
    <name evidence="8" type="ORF">SAMN05414137_12222</name>
</gene>
<dbReference type="Proteomes" id="UP000183015">
    <property type="component" value="Unassembled WGS sequence"/>
</dbReference>
<dbReference type="Gene3D" id="1.10.630.10">
    <property type="entry name" value="Cytochrome P450"/>
    <property type="match status" value="1"/>
</dbReference>
<evidence type="ECO:0000256" key="5">
    <source>
        <dbReference type="ARBA" id="ARBA00023004"/>
    </source>
</evidence>
<keyword evidence="6 7" id="KW-0503">Monooxygenase</keyword>
<evidence type="ECO:0000256" key="1">
    <source>
        <dbReference type="ARBA" id="ARBA00010617"/>
    </source>
</evidence>
<name>A0A1H7X110_STRJI</name>
<evidence type="ECO:0000313" key="8">
    <source>
        <dbReference type="EMBL" id="SEM26799.1"/>
    </source>
</evidence>
<evidence type="ECO:0000256" key="2">
    <source>
        <dbReference type="ARBA" id="ARBA00022617"/>
    </source>
</evidence>
<dbReference type="EMBL" id="FOAZ01000022">
    <property type="protein sequence ID" value="SEM26799.1"/>
    <property type="molecule type" value="Genomic_DNA"/>
</dbReference>
<dbReference type="eggNOG" id="COG2124">
    <property type="taxonomic scope" value="Bacteria"/>
</dbReference>
<dbReference type="InterPro" id="IPR002397">
    <property type="entry name" value="Cyt_P450_B"/>
</dbReference>
<evidence type="ECO:0000313" key="9">
    <source>
        <dbReference type="Proteomes" id="UP000183015"/>
    </source>
</evidence>
<organism evidence="8 9">
    <name type="scientific">Streptacidiphilus jiangxiensis</name>
    <dbReference type="NCBI Taxonomy" id="235985"/>
    <lineage>
        <taxon>Bacteria</taxon>
        <taxon>Bacillati</taxon>
        <taxon>Actinomycetota</taxon>
        <taxon>Actinomycetes</taxon>
        <taxon>Kitasatosporales</taxon>
        <taxon>Streptomycetaceae</taxon>
        <taxon>Streptacidiphilus</taxon>
    </lineage>
</organism>
<keyword evidence="4 7" id="KW-0560">Oxidoreductase</keyword>
<dbReference type="PRINTS" id="PR00359">
    <property type="entry name" value="BP450"/>
</dbReference>
<dbReference type="InterPro" id="IPR017972">
    <property type="entry name" value="Cyt_P450_CS"/>
</dbReference>
<keyword evidence="9" id="KW-1185">Reference proteome</keyword>
<dbReference type="GO" id="GO:0005506">
    <property type="term" value="F:iron ion binding"/>
    <property type="evidence" value="ECO:0007669"/>
    <property type="project" value="InterPro"/>
</dbReference>
<dbReference type="PANTHER" id="PTHR46696:SF1">
    <property type="entry name" value="CYTOCHROME P450 YJIB-RELATED"/>
    <property type="match status" value="1"/>
</dbReference>
<dbReference type="CDD" id="cd11029">
    <property type="entry name" value="CYP107-like"/>
    <property type="match status" value="1"/>
</dbReference>
<dbReference type="InterPro" id="IPR036396">
    <property type="entry name" value="Cyt_P450_sf"/>
</dbReference>
<dbReference type="PANTHER" id="PTHR46696">
    <property type="entry name" value="P450, PUTATIVE (EUROFUNG)-RELATED"/>
    <property type="match status" value="1"/>
</dbReference>
<dbReference type="PROSITE" id="PS00086">
    <property type="entry name" value="CYTOCHROME_P450"/>
    <property type="match status" value="1"/>
</dbReference>
<proteinExistence type="inferred from homology"/>
<keyword evidence="3 7" id="KW-0479">Metal-binding</keyword>
<dbReference type="STRING" id="235985.SAMN05414137_12222"/>
<dbReference type="RefSeq" id="WP_042452538.1">
    <property type="nucleotide sequence ID" value="NZ_BBPN01000025.1"/>
</dbReference>
<dbReference type="SUPFAM" id="SSF48264">
    <property type="entry name" value="Cytochrome P450"/>
    <property type="match status" value="1"/>
</dbReference>
<dbReference type="OrthoDB" id="5500002at2"/>
<accession>A0A1H7X110</accession>
<comment type="similarity">
    <text evidence="1 7">Belongs to the cytochrome P450 family.</text>
</comment>
<protein>
    <submittedName>
        <fullName evidence="8">Cytochrome P450</fullName>
    </submittedName>
</protein>
<dbReference type="GO" id="GO:0004497">
    <property type="term" value="F:monooxygenase activity"/>
    <property type="evidence" value="ECO:0007669"/>
    <property type="project" value="UniProtKB-KW"/>
</dbReference>
<dbReference type="FunFam" id="1.10.630.10:FF:000018">
    <property type="entry name" value="Cytochrome P450 monooxygenase"/>
    <property type="match status" value="1"/>
</dbReference>
<evidence type="ECO:0000256" key="3">
    <source>
        <dbReference type="ARBA" id="ARBA00022723"/>
    </source>
</evidence>
<dbReference type="InterPro" id="IPR001128">
    <property type="entry name" value="Cyt_P450"/>
</dbReference>